<dbReference type="Pfam" id="PF00106">
    <property type="entry name" value="adh_short"/>
    <property type="match status" value="1"/>
</dbReference>
<reference evidence="9 10" key="1">
    <citation type="submission" date="2022-11" db="EMBL/GenBank/DDBJ databases">
        <title>Whole genome sequence of Eschrichtius robustus ER-17-0199.</title>
        <authorList>
            <person name="Bruniche-Olsen A."/>
            <person name="Black A.N."/>
            <person name="Fields C.J."/>
            <person name="Walden K."/>
            <person name="Dewoody J.A."/>
        </authorList>
    </citation>
    <scope>NUCLEOTIDE SEQUENCE [LARGE SCALE GENOMIC DNA]</scope>
    <source>
        <strain evidence="9">ER-17-0199</strain>
        <tissue evidence="9">Blubber</tissue>
    </source>
</reference>
<organism evidence="9 10">
    <name type="scientific">Eschrichtius robustus</name>
    <name type="common">California gray whale</name>
    <name type="synonym">Eschrichtius gibbosus</name>
    <dbReference type="NCBI Taxonomy" id="9764"/>
    <lineage>
        <taxon>Eukaryota</taxon>
        <taxon>Metazoa</taxon>
        <taxon>Chordata</taxon>
        <taxon>Craniata</taxon>
        <taxon>Vertebrata</taxon>
        <taxon>Euteleostomi</taxon>
        <taxon>Mammalia</taxon>
        <taxon>Eutheria</taxon>
        <taxon>Laurasiatheria</taxon>
        <taxon>Artiodactyla</taxon>
        <taxon>Whippomorpha</taxon>
        <taxon>Cetacea</taxon>
        <taxon>Mysticeti</taxon>
        <taxon>Eschrichtiidae</taxon>
        <taxon>Eschrichtius</taxon>
    </lineage>
</organism>
<dbReference type="Proteomes" id="UP001159641">
    <property type="component" value="Unassembled WGS sequence"/>
</dbReference>
<evidence type="ECO:0000256" key="1">
    <source>
        <dbReference type="ARBA" id="ARBA00006484"/>
    </source>
</evidence>
<feature type="transmembrane region" description="Helical" evidence="8">
    <location>
        <begin position="6"/>
        <end position="23"/>
    </location>
</feature>
<evidence type="ECO:0000313" key="10">
    <source>
        <dbReference type="Proteomes" id="UP001159641"/>
    </source>
</evidence>
<evidence type="ECO:0000256" key="2">
    <source>
        <dbReference type="ARBA" id="ARBA00022729"/>
    </source>
</evidence>
<evidence type="ECO:0000256" key="4">
    <source>
        <dbReference type="ARBA" id="ARBA00023002"/>
    </source>
</evidence>
<keyword evidence="3" id="KW-0521">NADP</keyword>
<keyword evidence="8" id="KW-0812">Transmembrane</keyword>
<evidence type="ECO:0000256" key="6">
    <source>
        <dbReference type="ARBA" id="ARBA00040420"/>
    </source>
</evidence>
<dbReference type="AlphaFoldDB" id="A0AB34GWC5"/>
<keyword evidence="10" id="KW-1185">Reference proteome</keyword>
<dbReference type="PANTHER" id="PTHR44668">
    <property type="match status" value="1"/>
</dbReference>
<proteinExistence type="inferred from homology"/>
<dbReference type="Gene3D" id="3.40.50.720">
    <property type="entry name" value="NAD(P)-binding Rossmann-like Domain"/>
    <property type="match status" value="2"/>
</dbReference>
<dbReference type="InterPro" id="IPR002347">
    <property type="entry name" value="SDR_fam"/>
</dbReference>
<dbReference type="PANTHER" id="PTHR44668:SF2">
    <property type="entry name" value="DEHYDROGENASE_REDUCTASE SDR FAMILY MEMBER 7C"/>
    <property type="match status" value="1"/>
</dbReference>
<accession>A0AB34GWC5</accession>
<dbReference type="InterPro" id="IPR036291">
    <property type="entry name" value="NAD(P)-bd_dom_sf"/>
</dbReference>
<sequence>MGVPAVLMLPLLLLGISGLLFIYQEASRLWSKSAAQNKVVVITDAISGLGKECARVFHTGGARLVLCGKSWERLQSLHDALISVADPSKQTFTPKLVLLDLSDISCVQDVAKEVLDCYGCVDILINNASMKVKGPAHNISLELDKKIMDANYFGPITLTKDAAAKHAALGFFDCLRAEVEEYDIVVSTVSPAFIRSDHVHPGQGNWEASIWKFFFRRLTYGVHPVDVAEEVMRTVRRKKQEVFLANPIPKAAVYIRTFFPEVFFAVVACGVKEKLNVPEEG</sequence>
<comment type="similarity">
    <text evidence="1">Belongs to the short-chain dehydrogenases/reductases (SDR) family.</text>
</comment>
<dbReference type="PRINTS" id="PR00081">
    <property type="entry name" value="GDHRDH"/>
</dbReference>
<evidence type="ECO:0000256" key="3">
    <source>
        <dbReference type="ARBA" id="ARBA00022857"/>
    </source>
</evidence>
<dbReference type="GO" id="GO:0016616">
    <property type="term" value="F:oxidoreductase activity, acting on the CH-OH group of donors, NAD or NADP as acceptor"/>
    <property type="evidence" value="ECO:0007669"/>
    <property type="project" value="TreeGrafter"/>
</dbReference>
<comment type="caution">
    <text evidence="9">The sequence shown here is derived from an EMBL/GenBank/DDBJ whole genome shotgun (WGS) entry which is preliminary data.</text>
</comment>
<keyword evidence="5" id="KW-0520">NAD</keyword>
<keyword evidence="4" id="KW-0560">Oxidoreductase</keyword>
<evidence type="ECO:0000256" key="5">
    <source>
        <dbReference type="ARBA" id="ARBA00023027"/>
    </source>
</evidence>
<name>A0AB34GWC5_ESCRO</name>
<keyword evidence="8" id="KW-1133">Transmembrane helix</keyword>
<gene>
    <name evidence="9" type="ORF">J1605_008741</name>
</gene>
<evidence type="ECO:0000313" key="9">
    <source>
        <dbReference type="EMBL" id="KAJ8783698.1"/>
    </source>
</evidence>
<evidence type="ECO:0000256" key="8">
    <source>
        <dbReference type="SAM" id="Phobius"/>
    </source>
</evidence>
<keyword evidence="2" id="KW-0732">Signal</keyword>
<evidence type="ECO:0000256" key="7">
    <source>
        <dbReference type="ARBA" id="ARBA00043011"/>
    </source>
</evidence>
<dbReference type="GO" id="GO:0006874">
    <property type="term" value="P:intracellular calcium ion homeostasis"/>
    <property type="evidence" value="ECO:0007669"/>
    <property type="project" value="TreeGrafter"/>
</dbReference>
<protein>
    <recommendedName>
        <fullName evidence="6">Dehydrogenase/reductase SDR family member 7C</fullName>
    </recommendedName>
    <alternativeName>
        <fullName evidence="7">Short-chain dehydrogenase/reductase family 32C member 2</fullName>
    </alternativeName>
</protein>
<dbReference type="InterPro" id="IPR052148">
    <property type="entry name" value="SDR_family_member_7C"/>
</dbReference>
<dbReference type="SUPFAM" id="SSF51735">
    <property type="entry name" value="NAD(P)-binding Rossmann-fold domains"/>
    <property type="match status" value="1"/>
</dbReference>
<dbReference type="EMBL" id="JAIQCJ010002079">
    <property type="protein sequence ID" value="KAJ8783698.1"/>
    <property type="molecule type" value="Genomic_DNA"/>
</dbReference>
<keyword evidence="8" id="KW-0472">Membrane</keyword>